<feature type="compositionally biased region" description="Polar residues" evidence="1">
    <location>
        <begin position="307"/>
        <end position="321"/>
    </location>
</feature>
<comment type="caution">
    <text evidence="3">The sequence shown here is derived from an EMBL/GenBank/DDBJ whole genome shotgun (WGS) entry which is preliminary data.</text>
</comment>
<feature type="region of interest" description="Disordered" evidence="1">
    <location>
        <begin position="18"/>
        <end position="94"/>
    </location>
</feature>
<keyword evidence="4" id="KW-1185">Reference proteome</keyword>
<evidence type="ECO:0000259" key="2">
    <source>
        <dbReference type="SMART" id="SM00575"/>
    </source>
</evidence>
<dbReference type="SMART" id="SM00575">
    <property type="entry name" value="ZnF_PMZ"/>
    <property type="match status" value="1"/>
</dbReference>
<dbReference type="GO" id="GO:0008270">
    <property type="term" value="F:zinc ion binding"/>
    <property type="evidence" value="ECO:0007669"/>
    <property type="project" value="InterPro"/>
</dbReference>
<dbReference type="AlphaFoldDB" id="A0A2I0IIH3"/>
<proteinExistence type="predicted"/>
<feature type="region of interest" description="Disordered" evidence="1">
    <location>
        <begin position="274"/>
        <end position="321"/>
    </location>
</feature>
<name>A0A2I0IIH3_PUNGR</name>
<dbReference type="EMBL" id="PGOL01002976">
    <property type="protein sequence ID" value="PKI43798.1"/>
    <property type="molecule type" value="Genomic_DNA"/>
</dbReference>
<evidence type="ECO:0000313" key="4">
    <source>
        <dbReference type="Proteomes" id="UP000233551"/>
    </source>
</evidence>
<evidence type="ECO:0000313" key="3">
    <source>
        <dbReference type="EMBL" id="PKI43798.1"/>
    </source>
</evidence>
<dbReference type="Proteomes" id="UP000233551">
    <property type="component" value="Unassembled WGS sequence"/>
</dbReference>
<protein>
    <recommendedName>
        <fullName evidence="2">Zinc finger PMZ-type domain-containing protein</fullName>
    </recommendedName>
</protein>
<dbReference type="InterPro" id="IPR006564">
    <property type="entry name" value="Znf_PMZ"/>
</dbReference>
<gene>
    <name evidence="3" type="ORF">CRG98_035809</name>
</gene>
<dbReference type="PANTHER" id="PTHR31973:SF197">
    <property type="entry name" value="SWIM-TYPE DOMAIN-CONTAINING PROTEIN"/>
    <property type="match status" value="1"/>
</dbReference>
<evidence type="ECO:0000256" key="1">
    <source>
        <dbReference type="SAM" id="MobiDB-lite"/>
    </source>
</evidence>
<feature type="compositionally biased region" description="Basic and acidic residues" evidence="1">
    <location>
        <begin position="57"/>
        <end position="68"/>
    </location>
</feature>
<accession>A0A2I0IIH3</accession>
<organism evidence="3 4">
    <name type="scientific">Punica granatum</name>
    <name type="common">Pomegranate</name>
    <dbReference type="NCBI Taxonomy" id="22663"/>
    <lineage>
        <taxon>Eukaryota</taxon>
        <taxon>Viridiplantae</taxon>
        <taxon>Streptophyta</taxon>
        <taxon>Embryophyta</taxon>
        <taxon>Tracheophyta</taxon>
        <taxon>Spermatophyta</taxon>
        <taxon>Magnoliopsida</taxon>
        <taxon>eudicotyledons</taxon>
        <taxon>Gunneridae</taxon>
        <taxon>Pentapetalae</taxon>
        <taxon>rosids</taxon>
        <taxon>malvids</taxon>
        <taxon>Myrtales</taxon>
        <taxon>Lythraceae</taxon>
        <taxon>Punica</taxon>
    </lineage>
</organism>
<feature type="domain" description="Zinc finger PMZ-type" evidence="2">
    <location>
        <begin position="200"/>
        <end position="222"/>
    </location>
</feature>
<dbReference type="PANTHER" id="PTHR31973">
    <property type="entry name" value="POLYPROTEIN, PUTATIVE-RELATED"/>
    <property type="match status" value="1"/>
</dbReference>
<sequence length="321" mass="35260">MGYKGQLLEHKHCQLYVKHKTNPNPNPNPKAFQQHKATKAATEEGDKATEGGALGRKGVDDVVDRAAEESEDNNSGSESDFAFGDVPGDVSEKDDPELQDIISQVQIAKAKRAEKLKSLSLQKDGLVQAVAKLLLHVEHRMCARHIHANWGGSDKGPKIQRQFWNIAKSTTEADFKENMELLHKMSPQAYEDLLERPNPRAWQLSGIPCCHAVCALLHKGLDPGDCVHSFYKNEMFLEAYGKVMEPAVCGSADPIPTVQDSSRPGSVGELIVAREADESRQTVTANQLQAQAQRRSKQKKSEGSTKIGLQSSQGSSTRKRG</sequence>
<reference evidence="3 4" key="1">
    <citation type="submission" date="2017-11" db="EMBL/GenBank/DDBJ databases">
        <title>De-novo sequencing of pomegranate (Punica granatum L.) genome.</title>
        <authorList>
            <person name="Akparov Z."/>
            <person name="Amiraslanov A."/>
            <person name="Hajiyeva S."/>
            <person name="Abbasov M."/>
            <person name="Kaur K."/>
            <person name="Hamwieh A."/>
            <person name="Solovyev V."/>
            <person name="Salamov A."/>
            <person name="Braich B."/>
            <person name="Kosarev P."/>
            <person name="Mahmoud A."/>
            <person name="Hajiyev E."/>
            <person name="Babayeva S."/>
            <person name="Izzatullayeva V."/>
            <person name="Mammadov A."/>
            <person name="Mammadov A."/>
            <person name="Sharifova S."/>
            <person name="Ojaghi J."/>
            <person name="Eynullazada K."/>
            <person name="Bayramov B."/>
            <person name="Abdulazimova A."/>
            <person name="Shahmuradov I."/>
        </authorList>
    </citation>
    <scope>NUCLEOTIDE SEQUENCE [LARGE SCALE GENOMIC DNA]</scope>
    <source>
        <strain evidence="4">cv. AG2017</strain>
        <tissue evidence="3">Leaf</tissue>
    </source>
</reference>